<dbReference type="InParanoid" id="A0A1H9LHW8"/>
<accession>A0A1H9LHW8</accession>
<name>A0A1H9LHW8_9BACT</name>
<dbReference type="STRING" id="478744.SAMN05444359_12444"/>
<evidence type="ECO:0000313" key="1">
    <source>
        <dbReference type="EMBL" id="SER10990.1"/>
    </source>
</evidence>
<dbReference type="RefSeq" id="WP_090171632.1">
    <property type="nucleotide sequence ID" value="NZ_FOFB01000024.1"/>
</dbReference>
<protein>
    <submittedName>
        <fullName evidence="1">Uncharacterized protein</fullName>
    </submittedName>
</protein>
<reference evidence="2" key="1">
    <citation type="submission" date="2016-10" db="EMBL/GenBank/DDBJ databases">
        <authorList>
            <person name="Varghese N."/>
            <person name="Submissions S."/>
        </authorList>
    </citation>
    <scope>NUCLEOTIDE SEQUENCE [LARGE SCALE GENOMIC DNA]</scope>
    <source>
        <strain evidence="2">DSM 24740</strain>
    </source>
</reference>
<organism evidence="1 2">
    <name type="scientific">Neolewinella agarilytica</name>
    <dbReference type="NCBI Taxonomy" id="478744"/>
    <lineage>
        <taxon>Bacteria</taxon>
        <taxon>Pseudomonadati</taxon>
        <taxon>Bacteroidota</taxon>
        <taxon>Saprospiria</taxon>
        <taxon>Saprospirales</taxon>
        <taxon>Lewinellaceae</taxon>
        <taxon>Neolewinella</taxon>
    </lineage>
</organism>
<dbReference type="Pfam" id="PF25589">
    <property type="entry name" value="DUF7935"/>
    <property type="match status" value="1"/>
</dbReference>
<proteinExistence type="predicted"/>
<gene>
    <name evidence="1" type="ORF">SAMN05444359_12444</name>
</gene>
<evidence type="ECO:0000313" key="2">
    <source>
        <dbReference type="Proteomes" id="UP000199021"/>
    </source>
</evidence>
<sequence>METTTILLILLLVIAVVGIFAYIVNGALAQLNNTVTMLAQRLNEPVVTAGNEASEEKSQKEALRLQACERLTLMLERINVPNLLLRLPPAPAASAKEYTASLLLNIRQEFEYNVTQQIYVSDALWSIMLQARDNVSQLIVRAAEGAETGEQVVSRLRLMSSRQPDDAIAVGQAAIRREASLLL</sequence>
<dbReference type="InterPro" id="IPR057695">
    <property type="entry name" value="DUF7935"/>
</dbReference>
<dbReference type="AlphaFoldDB" id="A0A1H9LHW8"/>
<keyword evidence="2" id="KW-1185">Reference proteome</keyword>
<dbReference type="Proteomes" id="UP000199021">
    <property type="component" value="Unassembled WGS sequence"/>
</dbReference>
<dbReference type="EMBL" id="FOFB01000024">
    <property type="protein sequence ID" value="SER10990.1"/>
    <property type="molecule type" value="Genomic_DNA"/>
</dbReference>
<dbReference type="OrthoDB" id="1493032at2"/>